<sequence length="343" mass="38945">MKFFYYALRRFVEDFSRIASPLTQLTRKGTPFVWSPTCESSFQELKKKLVTPPVLKVSDRIIVAQPNDPYLIEKRHLVEAGQGEEFSISSDGGLMFERRLCVPADSVVKTEFLTKAYSSLFSMHLGSEGTKIEVNRDARFTSKFGKDFSLPWARAPIKGVLRFEKTRKLSPRFIGSFEILERIGPVAYHLALPPVFCAVHESKTLATPLLRCHRHSPPPRVVVFPPSIVELIPSPPLLLHCNSSLVESIYYSRAFQSQIQLSVTVVSKLSLFGLLRHRRLRSSAIAVSRSLLQVVNVKSQFTHHAHLRSVNRKSCMSSRRAAIPNRLSFFSREVRAARAYMSR</sequence>
<evidence type="ECO:0000313" key="2">
    <source>
        <dbReference type="EMBL" id="KAA0051502.1"/>
    </source>
</evidence>
<evidence type="ECO:0000313" key="3">
    <source>
        <dbReference type="Proteomes" id="UP000321393"/>
    </source>
</evidence>
<comment type="caution">
    <text evidence="2">The sequence shown here is derived from an EMBL/GenBank/DDBJ whole genome shotgun (WGS) entry which is preliminary data.</text>
</comment>
<evidence type="ECO:0000259" key="1">
    <source>
        <dbReference type="Pfam" id="PF24626"/>
    </source>
</evidence>
<organism evidence="2 3">
    <name type="scientific">Cucumis melo var. makuwa</name>
    <name type="common">Oriental melon</name>
    <dbReference type="NCBI Taxonomy" id="1194695"/>
    <lineage>
        <taxon>Eukaryota</taxon>
        <taxon>Viridiplantae</taxon>
        <taxon>Streptophyta</taxon>
        <taxon>Embryophyta</taxon>
        <taxon>Tracheophyta</taxon>
        <taxon>Spermatophyta</taxon>
        <taxon>Magnoliopsida</taxon>
        <taxon>eudicotyledons</taxon>
        <taxon>Gunneridae</taxon>
        <taxon>Pentapetalae</taxon>
        <taxon>rosids</taxon>
        <taxon>fabids</taxon>
        <taxon>Cucurbitales</taxon>
        <taxon>Cucurbitaceae</taxon>
        <taxon>Benincaseae</taxon>
        <taxon>Cucumis</taxon>
    </lineage>
</organism>
<dbReference type="SUPFAM" id="SSF56672">
    <property type="entry name" value="DNA/RNA polymerases"/>
    <property type="match status" value="1"/>
</dbReference>
<dbReference type="InterPro" id="IPR043502">
    <property type="entry name" value="DNA/RNA_pol_sf"/>
</dbReference>
<dbReference type="InterPro" id="IPR056924">
    <property type="entry name" value="SH3_Tf2-1"/>
</dbReference>
<reference evidence="2 3" key="1">
    <citation type="submission" date="2019-08" db="EMBL/GenBank/DDBJ databases">
        <title>Draft genome sequences of two oriental melons (Cucumis melo L. var makuwa).</title>
        <authorList>
            <person name="Kwon S.-Y."/>
        </authorList>
    </citation>
    <scope>NUCLEOTIDE SEQUENCE [LARGE SCALE GENOMIC DNA]</scope>
    <source>
        <strain evidence="3">cv. SW 3</strain>
        <tissue evidence="2">Leaf</tissue>
    </source>
</reference>
<dbReference type="OrthoDB" id="1909122at2759"/>
<dbReference type="Pfam" id="PF24626">
    <property type="entry name" value="SH3_Tf2-1"/>
    <property type="match status" value="1"/>
</dbReference>
<dbReference type="InterPro" id="IPR043128">
    <property type="entry name" value="Rev_trsase/Diguanyl_cyclase"/>
</dbReference>
<dbReference type="Gene3D" id="3.30.70.270">
    <property type="match status" value="1"/>
</dbReference>
<dbReference type="AlphaFoldDB" id="A0A5A7U6X1"/>
<name>A0A5A7U6X1_CUCMM</name>
<dbReference type="Proteomes" id="UP000321393">
    <property type="component" value="Unassembled WGS sequence"/>
</dbReference>
<gene>
    <name evidence="2" type="ORF">E6C27_scaffold174G00240</name>
</gene>
<feature type="domain" description="Tf2-1-like SH3-like" evidence="1">
    <location>
        <begin position="161"/>
        <end position="200"/>
    </location>
</feature>
<proteinExistence type="predicted"/>
<protein>
    <submittedName>
        <fullName evidence="2">Pol protein</fullName>
    </submittedName>
</protein>
<accession>A0A5A7U6X1</accession>
<dbReference type="PANTHER" id="PTHR46148">
    <property type="entry name" value="CHROMO DOMAIN-CONTAINING PROTEIN"/>
    <property type="match status" value="1"/>
</dbReference>
<dbReference type="PANTHER" id="PTHR46148:SF60">
    <property type="entry name" value="CHROMO DOMAIN-CONTAINING PROTEIN"/>
    <property type="match status" value="1"/>
</dbReference>
<dbReference type="EMBL" id="SSTE01011259">
    <property type="protein sequence ID" value="KAA0051502.1"/>
    <property type="molecule type" value="Genomic_DNA"/>
</dbReference>